<dbReference type="PROSITE" id="PS51642">
    <property type="entry name" value="HEMOPEXIN_2"/>
    <property type="match status" value="1"/>
</dbReference>
<evidence type="ECO:0000256" key="6">
    <source>
        <dbReference type="PIRSR" id="PIRSR621190-1"/>
    </source>
</evidence>
<dbReference type="Pfam" id="PF00413">
    <property type="entry name" value="Peptidase_M10"/>
    <property type="match status" value="1"/>
</dbReference>
<feature type="binding site" evidence="7">
    <location>
        <position position="41"/>
    </location>
    <ligand>
        <name>Zn(2+)</name>
        <dbReference type="ChEBI" id="CHEBI:29105"/>
        <label>2</label>
        <note>catalytic</note>
    </ligand>
</feature>
<keyword evidence="2 7" id="KW-0479">Metal-binding</keyword>
<feature type="repeat" description="Hemopexin" evidence="8">
    <location>
        <begin position="80"/>
        <end position="135"/>
    </location>
</feature>
<dbReference type="Gene3D" id="2.110.10.10">
    <property type="entry name" value="Hemopexin-like domain"/>
    <property type="match status" value="1"/>
</dbReference>
<keyword evidence="5" id="KW-0482">Metalloprotease</keyword>
<evidence type="ECO:0000259" key="9">
    <source>
        <dbReference type="Pfam" id="PF00413"/>
    </source>
</evidence>
<evidence type="ECO:0000313" key="10">
    <source>
        <dbReference type="EMBL" id="GFY35553.1"/>
    </source>
</evidence>
<evidence type="ECO:0000256" key="7">
    <source>
        <dbReference type="PIRSR" id="PIRSR621190-2"/>
    </source>
</evidence>
<dbReference type="InterPro" id="IPR001818">
    <property type="entry name" value="Pept_M10_metallopeptidase"/>
</dbReference>
<keyword evidence="3" id="KW-0378">Hydrolase</keyword>
<evidence type="ECO:0000256" key="8">
    <source>
        <dbReference type="PROSITE-ProRule" id="PRU01011"/>
    </source>
</evidence>
<feature type="binding site" evidence="7">
    <location>
        <position position="10"/>
    </location>
    <ligand>
        <name>Ca(2+)</name>
        <dbReference type="ChEBI" id="CHEBI:29108"/>
        <label>3</label>
    </ligand>
</feature>
<evidence type="ECO:0000313" key="11">
    <source>
        <dbReference type="Proteomes" id="UP000887159"/>
    </source>
</evidence>
<feature type="binding site" evidence="7">
    <location>
        <position position="49"/>
    </location>
    <ligand>
        <name>Zn(2+)</name>
        <dbReference type="ChEBI" id="CHEBI:29105"/>
        <label>2</label>
        <note>catalytic</note>
    </ligand>
</feature>
<dbReference type="InterPro" id="IPR018487">
    <property type="entry name" value="Hemopexin-like_repeat"/>
</dbReference>
<dbReference type="EMBL" id="BMAU01021432">
    <property type="protein sequence ID" value="GFY35553.1"/>
    <property type="molecule type" value="Genomic_DNA"/>
</dbReference>
<name>A0A8X7BLI1_TRICX</name>
<evidence type="ECO:0000256" key="2">
    <source>
        <dbReference type="ARBA" id="ARBA00022723"/>
    </source>
</evidence>
<keyword evidence="7" id="KW-0106">Calcium</keyword>
<feature type="binding site" evidence="7">
    <location>
        <position position="31"/>
    </location>
    <ligand>
        <name>Zn(2+)</name>
        <dbReference type="ChEBI" id="CHEBI:29105"/>
        <label>2</label>
        <note>catalytic</note>
    </ligand>
</feature>
<comment type="cofactor">
    <cofactor evidence="7">
        <name>Zn(2+)</name>
        <dbReference type="ChEBI" id="CHEBI:29105"/>
    </cofactor>
    <text evidence="7">Binds 2 Zn(2+) ions per subunit.</text>
</comment>
<keyword evidence="11" id="KW-1185">Reference proteome</keyword>
<feature type="binding site" evidence="7">
    <location>
        <position position="140"/>
    </location>
    <ligand>
        <name>Ca(2+)</name>
        <dbReference type="ChEBI" id="CHEBI:29108"/>
        <label>4</label>
    </ligand>
</feature>
<feature type="binding site" evidence="7">
    <location>
        <position position="8"/>
    </location>
    <ligand>
        <name>Zn(2+)</name>
        <dbReference type="ChEBI" id="CHEBI:29105"/>
        <label>1</label>
    </ligand>
</feature>
<dbReference type="InterPro" id="IPR036375">
    <property type="entry name" value="Hemopexin-like_dom_sf"/>
</dbReference>
<keyword evidence="4 7" id="KW-0862">Zinc</keyword>
<dbReference type="Proteomes" id="UP000887159">
    <property type="component" value="Unassembled WGS sequence"/>
</dbReference>
<dbReference type="GO" id="GO:0008270">
    <property type="term" value="F:zinc ion binding"/>
    <property type="evidence" value="ECO:0007669"/>
    <property type="project" value="InterPro"/>
</dbReference>
<proteinExistence type="predicted"/>
<dbReference type="PANTHER" id="PTHR10201">
    <property type="entry name" value="MATRIX METALLOPROTEINASE"/>
    <property type="match status" value="1"/>
</dbReference>
<gene>
    <name evidence="10" type="primary">Mmp21</name>
    <name evidence="10" type="ORF">TNCV_196531</name>
</gene>
<dbReference type="GO" id="GO:0006508">
    <property type="term" value="P:proteolysis"/>
    <property type="evidence" value="ECO:0007669"/>
    <property type="project" value="UniProtKB-KW"/>
</dbReference>
<dbReference type="Pfam" id="PF00045">
    <property type="entry name" value="Hemopexin"/>
    <property type="match status" value="1"/>
</dbReference>
<dbReference type="SUPFAM" id="SSF55486">
    <property type="entry name" value="Metalloproteases ('zincins'), catalytic domain"/>
    <property type="match status" value="1"/>
</dbReference>
<dbReference type="Gene3D" id="3.30.420.10">
    <property type="entry name" value="Ribonuclease H-like superfamily/Ribonuclease H"/>
    <property type="match status" value="1"/>
</dbReference>
<sequence length="261" mass="30983">MSANAEIHVDDDEYLTVGSDQGTNLVKVAVHEVGHALGLFHTSRNYSIMYAIYSQVIPNNNFELGWEDRKLVQHIYGICEVRFNTVFDWVRRRPDGQLIYNTYFFRDNRYWMYENRYNRTRYGDPLSIMPEWKGIPDNIDGYAHVWTYTEDSAYFFKDGDRFNSCQVIYSQFGLAIHQNDHQARRRFVEWAQNEMAVVPDFHKRILFSDEAHFWLNGYVNKQNCRIWSEANPQVYVETPLHPEKLTVWCALWAGGILLQKR</sequence>
<feature type="active site" evidence="6">
    <location>
        <position position="32"/>
    </location>
</feature>
<feature type="binding site" evidence="7">
    <location>
        <position position="11"/>
    </location>
    <ligand>
        <name>Ca(2+)</name>
        <dbReference type="ChEBI" id="CHEBI:29108"/>
        <label>1</label>
    </ligand>
</feature>
<dbReference type="AlphaFoldDB" id="A0A8X7BLI1"/>
<dbReference type="InterPro" id="IPR024079">
    <property type="entry name" value="MetalloPept_cat_dom_sf"/>
</dbReference>
<evidence type="ECO:0000256" key="3">
    <source>
        <dbReference type="ARBA" id="ARBA00022801"/>
    </source>
</evidence>
<dbReference type="GO" id="GO:0030198">
    <property type="term" value="P:extracellular matrix organization"/>
    <property type="evidence" value="ECO:0007669"/>
    <property type="project" value="TreeGrafter"/>
</dbReference>
<reference evidence="10" key="1">
    <citation type="submission" date="2020-08" db="EMBL/GenBank/DDBJ databases">
        <title>Multicomponent nature underlies the extraordinary mechanical properties of spider dragline silk.</title>
        <authorList>
            <person name="Kono N."/>
            <person name="Nakamura H."/>
            <person name="Mori M."/>
            <person name="Yoshida Y."/>
            <person name="Ohtoshi R."/>
            <person name="Malay A.D."/>
            <person name="Moran D.A.P."/>
            <person name="Tomita M."/>
            <person name="Numata K."/>
            <person name="Arakawa K."/>
        </authorList>
    </citation>
    <scope>NUCLEOTIDE SEQUENCE</scope>
</reference>
<dbReference type="GO" id="GO:0004222">
    <property type="term" value="F:metalloendopeptidase activity"/>
    <property type="evidence" value="ECO:0007669"/>
    <property type="project" value="InterPro"/>
</dbReference>
<comment type="caution">
    <text evidence="10">The sequence shown here is derived from an EMBL/GenBank/DDBJ whole genome shotgun (WGS) entry which is preliminary data.</text>
</comment>
<dbReference type="InterPro" id="IPR036397">
    <property type="entry name" value="RNaseH_sf"/>
</dbReference>
<dbReference type="GO" id="GO:0003676">
    <property type="term" value="F:nucleic acid binding"/>
    <property type="evidence" value="ECO:0007669"/>
    <property type="project" value="InterPro"/>
</dbReference>
<dbReference type="GO" id="GO:0031012">
    <property type="term" value="C:extracellular matrix"/>
    <property type="evidence" value="ECO:0007669"/>
    <property type="project" value="InterPro"/>
</dbReference>
<evidence type="ECO:0000256" key="5">
    <source>
        <dbReference type="ARBA" id="ARBA00023049"/>
    </source>
</evidence>
<evidence type="ECO:0000256" key="1">
    <source>
        <dbReference type="ARBA" id="ARBA00022670"/>
    </source>
</evidence>
<dbReference type="PANTHER" id="PTHR10201:SF323">
    <property type="entry name" value="MATRIX METALLOPROTEINASE-21"/>
    <property type="match status" value="1"/>
</dbReference>
<dbReference type="InterPro" id="IPR021190">
    <property type="entry name" value="Pept_M10A"/>
</dbReference>
<dbReference type="GO" id="GO:0030574">
    <property type="term" value="P:collagen catabolic process"/>
    <property type="evidence" value="ECO:0007669"/>
    <property type="project" value="TreeGrafter"/>
</dbReference>
<organism evidence="10 11">
    <name type="scientific">Trichonephila clavipes</name>
    <name type="common">Golden silk orbweaver</name>
    <name type="synonym">Nephila clavipes</name>
    <dbReference type="NCBI Taxonomy" id="2585209"/>
    <lineage>
        <taxon>Eukaryota</taxon>
        <taxon>Metazoa</taxon>
        <taxon>Ecdysozoa</taxon>
        <taxon>Arthropoda</taxon>
        <taxon>Chelicerata</taxon>
        <taxon>Arachnida</taxon>
        <taxon>Araneae</taxon>
        <taxon>Araneomorphae</taxon>
        <taxon>Entelegynae</taxon>
        <taxon>Araneoidea</taxon>
        <taxon>Nephilidae</taxon>
        <taxon>Trichonephila</taxon>
    </lineage>
</organism>
<protein>
    <submittedName>
        <fullName evidence="10">Matrix metalloproteinase-21</fullName>
    </submittedName>
</protein>
<feature type="binding site" evidence="7">
    <location>
        <position position="35"/>
    </location>
    <ligand>
        <name>Zn(2+)</name>
        <dbReference type="ChEBI" id="CHEBI:29105"/>
        <label>2</label>
        <note>catalytic</note>
    </ligand>
</feature>
<feature type="domain" description="Peptidase M10 metallopeptidase" evidence="9">
    <location>
        <begin position="3"/>
        <end position="77"/>
    </location>
</feature>
<dbReference type="Gene3D" id="3.40.390.10">
    <property type="entry name" value="Collagenase (Catalytic Domain)"/>
    <property type="match status" value="1"/>
</dbReference>
<feature type="binding site" evidence="7">
    <location>
        <position position="13"/>
    </location>
    <ligand>
        <name>Ca(2+)</name>
        <dbReference type="ChEBI" id="CHEBI:29108"/>
        <label>3</label>
    </ligand>
</feature>
<dbReference type="SUPFAM" id="SSF50923">
    <property type="entry name" value="Hemopexin-like domain"/>
    <property type="match status" value="1"/>
</dbReference>
<comment type="cofactor">
    <cofactor evidence="7">
        <name>Ca(2+)</name>
        <dbReference type="ChEBI" id="CHEBI:29108"/>
    </cofactor>
    <text evidence="7">Can bind about 5 Ca(2+) ions per subunit.</text>
</comment>
<feature type="binding site" evidence="7">
    <location>
        <position position="13"/>
    </location>
    <ligand>
        <name>Ca(2+)</name>
        <dbReference type="ChEBI" id="CHEBI:29108"/>
        <label>1</label>
    </ligand>
</feature>
<accession>A0A8X7BLI1</accession>
<dbReference type="PRINTS" id="PR00138">
    <property type="entry name" value="MATRIXIN"/>
</dbReference>
<evidence type="ECO:0000256" key="4">
    <source>
        <dbReference type="ARBA" id="ARBA00022833"/>
    </source>
</evidence>
<keyword evidence="1" id="KW-0645">Protease</keyword>